<protein>
    <submittedName>
        <fullName evidence="3">GAF domain-containing protein</fullName>
    </submittedName>
</protein>
<dbReference type="EMBL" id="OCNJ01000008">
    <property type="protein sequence ID" value="SOD98682.1"/>
    <property type="molecule type" value="Genomic_DNA"/>
</dbReference>
<keyword evidence="1" id="KW-0472">Membrane</keyword>
<evidence type="ECO:0000313" key="3">
    <source>
        <dbReference type="EMBL" id="SOD98682.1"/>
    </source>
</evidence>
<name>A0A286GTA5_9PROT</name>
<gene>
    <name evidence="3" type="ORF">SAMN05421508_10850</name>
</gene>
<proteinExistence type="predicted"/>
<keyword evidence="1" id="KW-1133">Transmembrane helix</keyword>
<sequence>MTAAPPRSALAPRRAAAAPADTLAAVPLPEPRRRGFRLVVLVEIGLFLAAALALDWSLFDADRFTDVQPHPFWIIVLVAALQYGTNEGLAAAAAATAALLIGNIPPPTIEQDIYDYYLSLSANPVMWLIAAVLIGEMRNRQIVERDLLAARAAEAERRNAVLAEDYRRLDGVREGLEVRVAGQMRTALTTYDAARALESNGTAQVLRGITELINVLLGPEKFSVFLLEDGALVAAVTEGWSAETPWPRRYEAGSRLFEQVVGRQQMVAVTDLAGRLALEDQGLLAGPLLAASGEVVGMLKIEEMRFLQFNPTAMENHRVLCAWIGTAYAKARQFESARRDSLFDPETNMFSEGFYDRQVTFLSALARRVGFDVTAVVISIDGMTDGDRAQFGQVVEAVLASVNAVLRTTDLVFDRLGSARTFEVLLPNTPVAGAQIVVDKLVADLGARLAEGTTAKASVTVLYHHEARR</sequence>
<feature type="transmembrane region" description="Helical" evidence="1">
    <location>
        <begin position="71"/>
        <end position="101"/>
    </location>
</feature>
<dbReference type="InterPro" id="IPR029016">
    <property type="entry name" value="GAF-like_dom_sf"/>
</dbReference>
<dbReference type="OrthoDB" id="7466307at2"/>
<dbReference type="InterPro" id="IPR003018">
    <property type="entry name" value="GAF"/>
</dbReference>
<feature type="transmembrane region" description="Helical" evidence="1">
    <location>
        <begin position="113"/>
        <end position="135"/>
    </location>
</feature>
<dbReference type="RefSeq" id="WP_097280457.1">
    <property type="nucleotide sequence ID" value="NZ_OCNJ01000008.1"/>
</dbReference>
<feature type="domain" description="GAF" evidence="2">
    <location>
        <begin position="204"/>
        <end position="327"/>
    </location>
</feature>
<dbReference type="SUPFAM" id="SSF55781">
    <property type="entry name" value="GAF domain-like"/>
    <property type="match status" value="1"/>
</dbReference>
<dbReference type="Proteomes" id="UP000219621">
    <property type="component" value="Unassembled WGS sequence"/>
</dbReference>
<keyword evidence="4" id="KW-1185">Reference proteome</keyword>
<keyword evidence="1" id="KW-0812">Transmembrane</keyword>
<dbReference type="Pfam" id="PF13492">
    <property type="entry name" value="GAF_3"/>
    <property type="match status" value="1"/>
</dbReference>
<dbReference type="Gene3D" id="3.30.450.40">
    <property type="match status" value="1"/>
</dbReference>
<accession>A0A286GTA5</accession>
<dbReference type="AlphaFoldDB" id="A0A286GTA5"/>
<evidence type="ECO:0000313" key="4">
    <source>
        <dbReference type="Proteomes" id="UP000219621"/>
    </source>
</evidence>
<evidence type="ECO:0000259" key="2">
    <source>
        <dbReference type="Pfam" id="PF13492"/>
    </source>
</evidence>
<feature type="transmembrane region" description="Helical" evidence="1">
    <location>
        <begin position="38"/>
        <end position="59"/>
    </location>
</feature>
<organism evidence="3 4">
    <name type="scientific">Caenispirillum bisanense</name>
    <dbReference type="NCBI Taxonomy" id="414052"/>
    <lineage>
        <taxon>Bacteria</taxon>
        <taxon>Pseudomonadati</taxon>
        <taxon>Pseudomonadota</taxon>
        <taxon>Alphaproteobacteria</taxon>
        <taxon>Rhodospirillales</taxon>
        <taxon>Novispirillaceae</taxon>
        <taxon>Caenispirillum</taxon>
    </lineage>
</organism>
<evidence type="ECO:0000256" key="1">
    <source>
        <dbReference type="SAM" id="Phobius"/>
    </source>
</evidence>
<reference evidence="3 4" key="1">
    <citation type="submission" date="2017-09" db="EMBL/GenBank/DDBJ databases">
        <authorList>
            <person name="Ehlers B."/>
            <person name="Leendertz F.H."/>
        </authorList>
    </citation>
    <scope>NUCLEOTIDE SEQUENCE [LARGE SCALE GENOMIC DNA]</scope>
    <source>
        <strain evidence="3 4">USBA 140</strain>
    </source>
</reference>